<keyword evidence="1" id="KW-0521">NADP</keyword>
<evidence type="ECO:0000259" key="3">
    <source>
        <dbReference type="Pfam" id="PF05368"/>
    </source>
</evidence>
<feature type="domain" description="NmrA-like" evidence="3">
    <location>
        <begin position="4"/>
        <end position="243"/>
    </location>
</feature>
<dbReference type="InterPro" id="IPR051609">
    <property type="entry name" value="NmrA/Isoflavone_reductase-like"/>
</dbReference>
<gene>
    <name evidence="4" type="ORF">QBC46DRAFT_318189</name>
</gene>
<reference evidence="5" key="1">
    <citation type="journal article" date="2023" name="Mol. Phylogenet. Evol.">
        <title>Genome-scale phylogeny and comparative genomics of the fungal order Sordariales.</title>
        <authorList>
            <person name="Hensen N."/>
            <person name="Bonometti L."/>
            <person name="Westerberg I."/>
            <person name="Brannstrom I.O."/>
            <person name="Guillou S."/>
            <person name="Cros-Aarteil S."/>
            <person name="Calhoun S."/>
            <person name="Haridas S."/>
            <person name="Kuo A."/>
            <person name="Mondo S."/>
            <person name="Pangilinan J."/>
            <person name="Riley R."/>
            <person name="LaButti K."/>
            <person name="Andreopoulos B."/>
            <person name="Lipzen A."/>
            <person name="Chen C."/>
            <person name="Yan M."/>
            <person name="Daum C."/>
            <person name="Ng V."/>
            <person name="Clum A."/>
            <person name="Steindorff A."/>
            <person name="Ohm R.A."/>
            <person name="Martin F."/>
            <person name="Silar P."/>
            <person name="Natvig D.O."/>
            <person name="Lalanne C."/>
            <person name="Gautier V."/>
            <person name="Ament-Velasquez S.L."/>
            <person name="Kruys A."/>
            <person name="Hutchinson M.I."/>
            <person name="Powell A.J."/>
            <person name="Barry K."/>
            <person name="Miller A.N."/>
            <person name="Grigoriev I.V."/>
            <person name="Debuchy R."/>
            <person name="Gladieux P."/>
            <person name="Hiltunen Thoren M."/>
            <person name="Johannesson H."/>
        </authorList>
    </citation>
    <scope>NUCLEOTIDE SEQUENCE [LARGE SCALE GENOMIC DNA]</scope>
    <source>
        <strain evidence="5">CBS 340.73</strain>
    </source>
</reference>
<dbReference type="PANTHER" id="PTHR47706">
    <property type="entry name" value="NMRA-LIKE FAMILY PROTEIN"/>
    <property type="match status" value="1"/>
</dbReference>
<dbReference type="SUPFAM" id="SSF51735">
    <property type="entry name" value="NAD(P)-binding Rossmann-fold domains"/>
    <property type="match status" value="1"/>
</dbReference>
<evidence type="ECO:0000313" key="4">
    <source>
        <dbReference type="EMBL" id="KAK3938163.1"/>
    </source>
</evidence>
<dbReference type="AlphaFoldDB" id="A0AAN6S317"/>
<accession>A0AAN6S317</accession>
<organism evidence="4 5">
    <name type="scientific">Diplogelasinospora grovesii</name>
    <dbReference type="NCBI Taxonomy" id="303347"/>
    <lineage>
        <taxon>Eukaryota</taxon>
        <taxon>Fungi</taxon>
        <taxon>Dikarya</taxon>
        <taxon>Ascomycota</taxon>
        <taxon>Pezizomycotina</taxon>
        <taxon>Sordariomycetes</taxon>
        <taxon>Sordariomycetidae</taxon>
        <taxon>Sordariales</taxon>
        <taxon>Diplogelasinosporaceae</taxon>
        <taxon>Diplogelasinospora</taxon>
    </lineage>
</organism>
<evidence type="ECO:0000313" key="5">
    <source>
        <dbReference type="Proteomes" id="UP001303473"/>
    </source>
</evidence>
<keyword evidence="2" id="KW-0560">Oxidoreductase</keyword>
<proteinExistence type="predicted"/>
<protein>
    <recommendedName>
        <fullName evidence="3">NmrA-like domain-containing protein</fullName>
    </recommendedName>
</protein>
<dbReference type="Proteomes" id="UP001303473">
    <property type="component" value="Unassembled WGS sequence"/>
</dbReference>
<keyword evidence="5" id="KW-1185">Reference proteome</keyword>
<dbReference type="InterPro" id="IPR036291">
    <property type="entry name" value="NAD(P)-bd_dom_sf"/>
</dbReference>
<evidence type="ECO:0000256" key="2">
    <source>
        <dbReference type="ARBA" id="ARBA00023002"/>
    </source>
</evidence>
<dbReference type="PANTHER" id="PTHR47706:SF10">
    <property type="entry name" value="NMRA-LIKE DOMAIN-CONTAINING PROTEIN"/>
    <property type="match status" value="1"/>
</dbReference>
<dbReference type="InterPro" id="IPR008030">
    <property type="entry name" value="NmrA-like"/>
</dbReference>
<dbReference type="Gene3D" id="3.40.50.720">
    <property type="entry name" value="NAD(P)-binding Rossmann-like Domain"/>
    <property type="match status" value="1"/>
</dbReference>
<dbReference type="Gene3D" id="3.90.25.10">
    <property type="entry name" value="UDP-galactose 4-epimerase, domain 1"/>
    <property type="match status" value="1"/>
</dbReference>
<dbReference type="CDD" id="cd05259">
    <property type="entry name" value="PCBER_SDR_a"/>
    <property type="match status" value="1"/>
</dbReference>
<dbReference type="Pfam" id="PF05368">
    <property type="entry name" value="NmrA"/>
    <property type="match status" value="1"/>
</dbReference>
<sequence>MAIKNVAVVGASGNVGAPLVKALLAANFHVTAISREESTSTFPEGVSVLKADLGSVDSLTKAFAGQDAVVSTIAIPALGSQEALVDAAVAAGVRRFLPSEFGHHTLKLATQKGEMLAQLLGSKTQLLEHIIEKSKSNPEFTWTGLATSPFTDWGLDHGFWKINLKDKTAEIVDSGDEPASTSSLGFVAQAVVAVLQHEQETANKFLDVVEFTLSQNQLLKIFEEETGEKFTVTHTTTADVLKDGHEKLAKGDFSAFVNFLWAYSFRDGSDHAVKEEDKANTLLGLKSGDIRQLVKDYIKNKQ</sequence>
<dbReference type="EMBL" id="MU853835">
    <property type="protein sequence ID" value="KAK3938163.1"/>
    <property type="molecule type" value="Genomic_DNA"/>
</dbReference>
<name>A0AAN6S317_9PEZI</name>
<evidence type="ECO:0000256" key="1">
    <source>
        <dbReference type="ARBA" id="ARBA00022857"/>
    </source>
</evidence>
<dbReference type="InterPro" id="IPR045312">
    <property type="entry name" value="PCBER-like"/>
</dbReference>
<comment type="caution">
    <text evidence="4">The sequence shown here is derived from an EMBL/GenBank/DDBJ whole genome shotgun (WGS) entry which is preliminary data.</text>
</comment>
<dbReference type="GO" id="GO:0016491">
    <property type="term" value="F:oxidoreductase activity"/>
    <property type="evidence" value="ECO:0007669"/>
    <property type="project" value="UniProtKB-KW"/>
</dbReference>